<dbReference type="RefSeq" id="WP_239692245.1">
    <property type="nucleotide sequence ID" value="NZ_JAYFSN010000050.1"/>
</dbReference>
<accession>A0ABU5Q4F8</accession>
<keyword evidence="1" id="KW-0732">Signal</keyword>
<evidence type="ECO:0000256" key="1">
    <source>
        <dbReference type="SAM" id="SignalP"/>
    </source>
</evidence>
<gene>
    <name evidence="2" type="ORF">VB146_22170</name>
</gene>
<protein>
    <submittedName>
        <fullName evidence="2">Uncharacterized protein</fullName>
    </submittedName>
</protein>
<organism evidence="2 3">
    <name type="scientific">Xanthomonas floridensis</name>
    <dbReference type="NCBI Taxonomy" id="1843580"/>
    <lineage>
        <taxon>Bacteria</taxon>
        <taxon>Pseudomonadati</taxon>
        <taxon>Pseudomonadota</taxon>
        <taxon>Gammaproteobacteria</taxon>
        <taxon>Lysobacterales</taxon>
        <taxon>Lysobacteraceae</taxon>
        <taxon>Xanthomonas</taxon>
    </lineage>
</organism>
<name>A0ABU5Q4F8_9XANT</name>
<keyword evidence="3" id="KW-1185">Reference proteome</keyword>
<evidence type="ECO:0000313" key="3">
    <source>
        <dbReference type="Proteomes" id="UP001303614"/>
    </source>
</evidence>
<dbReference type="Proteomes" id="UP001303614">
    <property type="component" value="Unassembled WGS sequence"/>
</dbReference>
<feature type="chain" id="PRO_5046944847" evidence="1">
    <location>
        <begin position="26"/>
        <end position="130"/>
    </location>
</feature>
<proteinExistence type="predicted"/>
<dbReference type="EMBL" id="JAYFSO010000049">
    <property type="protein sequence ID" value="MEA5126502.1"/>
    <property type="molecule type" value="Genomic_DNA"/>
</dbReference>
<comment type="caution">
    <text evidence="2">The sequence shown here is derived from an EMBL/GenBank/DDBJ whole genome shotgun (WGS) entry which is preliminary data.</text>
</comment>
<reference evidence="2 3" key="1">
    <citation type="submission" date="2023-12" db="EMBL/GenBank/DDBJ databases">
        <title>Genome sequencing of Xanthomonas floridensis.</title>
        <authorList>
            <person name="Greer S."/>
            <person name="Harrison J."/>
            <person name="Grant M."/>
            <person name="Vicente J."/>
            <person name="Studholme D."/>
        </authorList>
    </citation>
    <scope>NUCLEOTIDE SEQUENCE [LARGE SCALE GENOMIC DNA]</scope>
    <source>
        <strain evidence="2 3">WHRI 8848</strain>
    </source>
</reference>
<evidence type="ECO:0000313" key="2">
    <source>
        <dbReference type="EMBL" id="MEA5126502.1"/>
    </source>
</evidence>
<sequence length="130" mass="14373">MNLDMKIRLIFGTALLSLSISTASAEVSMRSDYRKSDVQPVKVAKVGTTSLQITYHMPAESQFYSPGVDFLSDRGVLRIAIRRCDISARCDAIAKAAIPPAEPWMPKVTVPYAGEEVLLVYMDTEEKFAL</sequence>
<feature type="signal peptide" evidence="1">
    <location>
        <begin position="1"/>
        <end position="25"/>
    </location>
</feature>